<keyword evidence="14" id="KW-1185">Reference proteome</keyword>
<comment type="caution">
    <text evidence="13">The sequence shown here is derived from an EMBL/GenBank/DDBJ whole genome shotgun (WGS) entry which is preliminary data.</text>
</comment>
<dbReference type="Proteomes" id="UP000256561">
    <property type="component" value="Unassembled WGS sequence"/>
</dbReference>
<dbReference type="NCBIfam" id="TIGR01081">
    <property type="entry name" value="mpl"/>
    <property type="match status" value="1"/>
</dbReference>
<evidence type="ECO:0000256" key="8">
    <source>
        <dbReference type="ARBA" id="ARBA00023316"/>
    </source>
</evidence>
<comment type="function">
    <text evidence="9">Reutilizes the intact tripeptide L-alanyl-gamma-D-glutamyl-meso-diaminopimelate by linking it to UDP-N-acetylmuramate.</text>
</comment>
<reference evidence="14" key="1">
    <citation type="submission" date="2018-08" db="EMBL/GenBank/DDBJ databases">
        <authorList>
            <person name="Zhang J."/>
            <person name="Du Z.-J."/>
        </authorList>
    </citation>
    <scope>NUCLEOTIDE SEQUENCE [LARGE SCALE GENOMIC DNA]</scope>
    <source>
        <strain evidence="14">KCTC 52655</strain>
    </source>
</reference>
<evidence type="ECO:0000259" key="10">
    <source>
        <dbReference type="Pfam" id="PF01225"/>
    </source>
</evidence>
<dbReference type="Pfam" id="PF01225">
    <property type="entry name" value="Mur_ligase"/>
    <property type="match status" value="1"/>
</dbReference>
<evidence type="ECO:0000256" key="7">
    <source>
        <dbReference type="ARBA" id="ARBA00023306"/>
    </source>
</evidence>
<dbReference type="GO" id="GO:0009254">
    <property type="term" value="P:peptidoglycan turnover"/>
    <property type="evidence" value="ECO:0007669"/>
    <property type="project" value="UniProtKB-UniRule"/>
</dbReference>
<dbReference type="EMBL" id="QRHA01000006">
    <property type="protein sequence ID" value="RDV25535.1"/>
    <property type="molecule type" value="Genomic_DNA"/>
</dbReference>
<comment type="similarity">
    <text evidence="9">Belongs to the MurCDEF family. Mpl subfamily.</text>
</comment>
<dbReference type="InterPro" id="IPR013221">
    <property type="entry name" value="Mur_ligase_cen"/>
</dbReference>
<evidence type="ECO:0000259" key="12">
    <source>
        <dbReference type="Pfam" id="PF08245"/>
    </source>
</evidence>
<keyword evidence="4 9" id="KW-0067">ATP-binding</keyword>
<dbReference type="GO" id="GO:0051301">
    <property type="term" value="P:cell division"/>
    <property type="evidence" value="ECO:0007669"/>
    <property type="project" value="UniProtKB-KW"/>
</dbReference>
<dbReference type="OrthoDB" id="9804126at2"/>
<dbReference type="Gene3D" id="3.40.1190.10">
    <property type="entry name" value="Mur-like, catalytic domain"/>
    <property type="match status" value="1"/>
</dbReference>
<keyword evidence="6 9" id="KW-0573">Peptidoglycan synthesis</keyword>
<comment type="cofactor">
    <cofactor evidence="9">
        <name>Mg(2+)</name>
        <dbReference type="ChEBI" id="CHEBI:18420"/>
    </cofactor>
</comment>
<proteinExistence type="inferred from homology"/>
<evidence type="ECO:0000256" key="9">
    <source>
        <dbReference type="HAMAP-Rule" id="MF_02020"/>
    </source>
</evidence>
<dbReference type="InterPro" id="IPR036615">
    <property type="entry name" value="Mur_ligase_C_dom_sf"/>
</dbReference>
<feature type="domain" description="Mur ligase C-terminal" evidence="11">
    <location>
        <begin position="312"/>
        <end position="434"/>
    </location>
</feature>
<dbReference type="SUPFAM" id="SSF53623">
    <property type="entry name" value="MurD-like peptide ligases, catalytic domain"/>
    <property type="match status" value="1"/>
</dbReference>
<evidence type="ECO:0000259" key="11">
    <source>
        <dbReference type="Pfam" id="PF02875"/>
    </source>
</evidence>
<keyword evidence="2 9" id="KW-0132">Cell division</keyword>
<evidence type="ECO:0000256" key="2">
    <source>
        <dbReference type="ARBA" id="ARBA00022618"/>
    </source>
</evidence>
<accession>A0A3D8M743</accession>
<dbReference type="SUPFAM" id="SSF53244">
    <property type="entry name" value="MurD-like peptide ligases, peptide-binding domain"/>
    <property type="match status" value="1"/>
</dbReference>
<dbReference type="Pfam" id="PF02875">
    <property type="entry name" value="Mur_ligase_C"/>
    <property type="match status" value="1"/>
</dbReference>
<comment type="pathway">
    <text evidence="9">Cell wall biogenesis; peptidoglycan recycling.</text>
</comment>
<dbReference type="HAMAP" id="MF_02020">
    <property type="entry name" value="Mpl"/>
    <property type="match status" value="1"/>
</dbReference>
<comment type="catalytic activity">
    <reaction evidence="9">
        <text>UDP-N-acetyl-alpha-D-muramate + L-alanyl-gamma-D-glutamyl-meso-2,6-diaminopimelate + ATP = UDP-N-acetyl-alpha-D-muramoyl-L-alanyl-gamma-D-glutamyl-meso-2,6-diaminopimelate + ADP + phosphate + H(+)</text>
        <dbReference type="Rhea" id="RHEA:29563"/>
        <dbReference type="ChEBI" id="CHEBI:15378"/>
        <dbReference type="ChEBI" id="CHEBI:30616"/>
        <dbReference type="ChEBI" id="CHEBI:43474"/>
        <dbReference type="ChEBI" id="CHEBI:61401"/>
        <dbReference type="ChEBI" id="CHEBI:70757"/>
        <dbReference type="ChEBI" id="CHEBI:83905"/>
        <dbReference type="ChEBI" id="CHEBI:456216"/>
        <dbReference type="EC" id="6.3.2.45"/>
    </reaction>
</comment>
<dbReference type="RefSeq" id="WP_115593189.1">
    <property type="nucleotide sequence ID" value="NZ_QRHA01000006.1"/>
</dbReference>
<protein>
    <recommendedName>
        <fullName evidence="9">UDP-N-acetylmuramate--L-alanyl-gamma-D-glutamyl-meso-2,6-diaminoheptandioate ligase</fullName>
        <ecNumber evidence="9">6.3.2.45</ecNumber>
    </recommendedName>
    <alternativeName>
        <fullName evidence="9">Murein peptide ligase</fullName>
    </alternativeName>
    <alternativeName>
        <fullName evidence="9">UDP-N-acetylmuramate:L-alanyl-gamma-D-glutamyl-meso-diaminopimelate ligase</fullName>
    </alternativeName>
</protein>
<dbReference type="PANTHER" id="PTHR43445:SF5">
    <property type="entry name" value="UDP-N-ACETYLMURAMATE--L-ALANYL-GAMMA-D-GLUTAMYL-MESO-2,6-DIAMINOHEPTANDIOATE LIGASE"/>
    <property type="match status" value="1"/>
</dbReference>
<gene>
    <name evidence="9 13" type="primary">mpl</name>
    <name evidence="13" type="ORF">DXV75_09580</name>
</gene>
<keyword evidence="7 9" id="KW-0131">Cell cycle</keyword>
<dbReference type="InterPro" id="IPR050061">
    <property type="entry name" value="MurCDEF_pg_biosynth"/>
</dbReference>
<dbReference type="Gene3D" id="3.90.190.20">
    <property type="entry name" value="Mur ligase, C-terminal domain"/>
    <property type="match status" value="1"/>
</dbReference>
<dbReference type="SUPFAM" id="SSF51984">
    <property type="entry name" value="MurCD N-terminal domain"/>
    <property type="match status" value="1"/>
</dbReference>
<evidence type="ECO:0000256" key="5">
    <source>
        <dbReference type="ARBA" id="ARBA00022960"/>
    </source>
</evidence>
<dbReference type="InterPro" id="IPR004101">
    <property type="entry name" value="Mur_ligase_C"/>
</dbReference>
<sequence>MHVHILGICGSFMGGIAAIAKSLGHKVTGSDKNVYPPMSTQLEALGIELTQGDDPAQFEPVPDVVIIGNAMARGNPAVEYVLDRNLPYTSGPQWLLDNLLTERWVIGVAGTHGKTTTSSMVAWILEYAGLNPGFLIGGIPENFGVSARVGESPFFVIEADEYDSAFFDKRSKFVHYRPRTLVLNNLEFDHADIFADLAAIQTQFHHLVRTVPASGMIVSPARCEALNQTFERGCWSERQTLGGDDWQARLLSADGSAFEVIFKGKVAGEVHWSLMGQHNVNNGVMAIAAAHHAGVTLQDAAAALGAFKNVKRRMEVKGQVGGITVYDDFAHHPTAIETTLAGLRNRVGKERILAILEPRSNTMKMGVHQSTLARSWQQADDIALFEPDGLGWSLSELASHSETPARCYHSVEDIVDHIARIAQPTDHVLVMSNGGFEGIHGKLLERLETQQKAQLEAQQKAQLKAQCEGGKDKAGDA</sequence>
<dbReference type="Gene3D" id="3.40.50.720">
    <property type="entry name" value="NAD(P)-binding Rossmann-like Domain"/>
    <property type="match status" value="1"/>
</dbReference>
<dbReference type="InterPro" id="IPR036565">
    <property type="entry name" value="Mur-like_cat_sf"/>
</dbReference>
<dbReference type="GO" id="GO:0106418">
    <property type="term" value="F:UDP-N-acetylmuramate-L-alanyl-gamma-D-glutamyl-meso-2,6-diaminoheptanedioate ligase activity"/>
    <property type="evidence" value="ECO:0007669"/>
    <property type="project" value="UniProtKB-EC"/>
</dbReference>
<dbReference type="PANTHER" id="PTHR43445">
    <property type="entry name" value="UDP-N-ACETYLMURAMATE--L-ALANINE LIGASE-RELATED"/>
    <property type="match status" value="1"/>
</dbReference>
<keyword evidence="9" id="KW-0460">Magnesium</keyword>
<dbReference type="GO" id="GO:0008360">
    <property type="term" value="P:regulation of cell shape"/>
    <property type="evidence" value="ECO:0007669"/>
    <property type="project" value="UniProtKB-KW"/>
</dbReference>
<dbReference type="UniPathway" id="UPA00544"/>
<dbReference type="GO" id="GO:0009252">
    <property type="term" value="P:peptidoglycan biosynthetic process"/>
    <property type="evidence" value="ECO:0007669"/>
    <property type="project" value="UniProtKB-UniRule"/>
</dbReference>
<feature type="binding site" evidence="9">
    <location>
        <begin position="110"/>
        <end position="116"/>
    </location>
    <ligand>
        <name>ATP</name>
        <dbReference type="ChEBI" id="CHEBI:30616"/>
    </ligand>
</feature>
<keyword evidence="8 9" id="KW-0961">Cell wall biogenesis/degradation</keyword>
<evidence type="ECO:0000313" key="13">
    <source>
        <dbReference type="EMBL" id="RDV25535.1"/>
    </source>
</evidence>
<feature type="domain" description="Mur ligase N-terminal catalytic" evidence="10">
    <location>
        <begin position="2"/>
        <end position="95"/>
    </location>
</feature>
<evidence type="ECO:0000256" key="1">
    <source>
        <dbReference type="ARBA" id="ARBA00022598"/>
    </source>
</evidence>
<dbReference type="InterPro" id="IPR005757">
    <property type="entry name" value="Mpl"/>
</dbReference>
<dbReference type="AlphaFoldDB" id="A0A3D8M743"/>
<organism evidence="13 14">
    <name type="scientific">Alteromonas aestuariivivens</name>
    <dbReference type="NCBI Taxonomy" id="1938339"/>
    <lineage>
        <taxon>Bacteria</taxon>
        <taxon>Pseudomonadati</taxon>
        <taxon>Pseudomonadota</taxon>
        <taxon>Gammaproteobacteria</taxon>
        <taxon>Alteromonadales</taxon>
        <taxon>Alteromonadaceae</taxon>
        <taxon>Alteromonas/Salinimonas group</taxon>
        <taxon>Alteromonas</taxon>
    </lineage>
</organism>
<dbReference type="GO" id="GO:0071555">
    <property type="term" value="P:cell wall organization"/>
    <property type="evidence" value="ECO:0007669"/>
    <property type="project" value="UniProtKB-KW"/>
</dbReference>
<evidence type="ECO:0000256" key="6">
    <source>
        <dbReference type="ARBA" id="ARBA00022984"/>
    </source>
</evidence>
<dbReference type="GO" id="GO:0005524">
    <property type="term" value="F:ATP binding"/>
    <property type="evidence" value="ECO:0007669"/>
    <property type="project" value="UniProtKB-UniRule"/>
</dbReference>
<evidence type="ECO:0000256" key="3">
    <source>
        <dbReference type="ARBA" id="ARBA00022741"/>
    </source>
</evidence>
<dbReference type="InterPro" id="IPR000713">
    <property type="entry name" value="Mur_ligase_N"/>
</dbReference>
<keyword evidence="3 9" id="KW-0547">Nucleotide-binding</keyword>
<dbReference type="Pfam" id="PF08245">
    <property type="entry name" value="Mur_ligase_M"/>
    <property type="match status" value="1"/>
</dbReference>
<keyword evidence="1 9" id="KW-0436">Ligase</keyword>
<evidence type="ECO:0000313" key="14">
    <source>
        <dbReference type="Proteomes" id="UP000256561"/>
    </source>
</evidence>
<name>A0A3D8M743_9ALTE</name>
<evidence type="ECO:0000256" key="4">
    <source>
        <dbReference type="ARBA" id="ARBA00022840"/>
    </source>
</evidence>
<keyword evidence="5 9" id="KW-0133">Cell shape</keyword>
<feature type="domain" description="Mur ligase central" evidence="12">
    <location>
        <begin position="108"/>
        <end position="290"/>
    </location>
</feature>
<dbReference type="EC" id="6.3.2.45" evidence="9"/>